<dbReference type="Gene3D" id="3.40.220.10">
    <property type="entry name" value="Leucine Aminopeptidase, subunit E, domain 1"/>
    <property type="match status" value="1"/>
</dbReference>
<dbReference type="InterPro" id="IPR000819">
    <property type="entry name" value="Peptidase_M17_C"/>
</dbReference>
<feature type="domain" description="C2H2-type" evidence="18">
    <location>
        <begin position="366"/>
        <end position="393"/>
    </location>
</feature>
<dbReference type="GO" id="GO:0005634">
    <property type="term" value="C:nucleus"/>
    <property type="evidence" value="ECO:0007669"/>
    <property type="project" value="InterPro"/>
</dbReference>
<dbReference type="PRINTS" id="PR00481">
    <property type="entry name" value="LAMNOPPTDASE"/>
</dbReference>
<dbReference type="GO" id="GO:0030145">
    <property type="term" value="F:manganese ion binding"/>
    <property type="evidence" value="ECO:0007669"/>
    <property type="project" value="InterPro"/>
</dbReference>
<evidence type="ECO:0000256" key="14">
    <source>
        <dbReference type="ARBA" id="ARBA00049107"/>
    </source>
</evidence>
<evidence type="ECO:0000256" key="8">
    <source>
        <dbReference type="ARBA" id="ARBA00029605"/>
    </source>
</evidence>
<dbReference type="Gene3D" id="3.40.630.10">
    <property type="entry name" value="Zn peptidases"/>
    <property type="match status" value="1"/>
</dbReference>
<evidence type="ECO:0000256" key="3">
    <source>
        <dbReference type="ARBA" id="ARBA00022438"/>
    </source>
</evidence>
<feature type="domain" description="C2H2-type" evidence="18">
    <location>
        <begin position="338"/>
        <end position="365"/>
    </location>
</feature>
<evidence type="ECO:0000313" key="20">
    <source>
        <dbReference type="EMBL" id="SSX19389.1"/>
    </source>
</evidence>
<evidence type="ECO:0000256" key="12">
    <source>
        <dbReference type="ARBA" id="ARBA00045966"/>
    </source>
</evidence>
<name>A0A336LS38_CULSO</name>
<keyword evidence="16" id="KW-0479">Metal-binding</keyword>
<dbReference type="InterPro" id="IPR013087">
    <property type="entry name" value="Znf_C2H2_type"/>
</dbReference>
<feature type="region of interest" description="Disordered" evidence="17">
    <location>
        <begin position="138"/>
        <end position="189"/>
    </location>
</feature>
<evidence type="ECO:0000256" key="17">
    <source>
        <dbReference type="SAM" id="MobiDB-lite"/>
    </source>
</evidence>
<dbReference type="PANTHER" id="PTHR11963">
    <property type="entry name" value="LEUCINE AMINOPEPTIDASE-RELATED"/>
    <property type="match status" value="1"/>
</dbReference>
<comment type="similarity">
    <text evidence="1">Belongs to the peptidase M17 family.</text>
</comment>
<dbReference type="PROSITE" id="PS51915">
    <property type="entry name" value="ZAD"/>
    <property type="match status" value="1"/>
</dbReference>
<feature type="compositionally biased region" description="Basic residues" evidence="17">
    <location>
        <begin position="174"/>
        <end position="186"/>
    </location>
</feature>
<dbReference type="GO" id="GO:0006508">
    <property type="term" value="P:proteolysis"/>
    <property type="evidence" value="ECO:0007669"/>
    <property type="project" value="UniProtKB-KW"/>
</dbReference>
<feature type="domain" description="C2H2-type" evidence="18">
    <location>
        <begin position="280"/>
        <end position="308"/>
    </location>
</feature>
<dbReference type="InterPro" id="IPR043472">
    <property type="entry name" value="Macro_dom-like"/>
</dbReference>
<keyword evidence="3" id="KW-0031">Aminopeptidase</keyword>
<dbReference type="SUPFAM" id="SSF57667">
    <property type="entry name" value="beta-beta-alpha zinc fingers"/>
    <property type="match status" value="3"/>
</dbReference>
<evidence type="ECO:0000256" key="13">
    <source>
        <dbReference type="ARBA" id="ARBA00047881"/>
    </source>
</evidence>
<dbReference type="AlphaFoldDB" id="A0A336LS38"/>
<evidence type="ECO:0000259" key="18">
    <source>
        <dbReference type="PROSITE" id="PS50157"/>
    </source>
</evidence>
<dbReference type="Pfam" id="PF00883">
    <property type="entry name" value="Peptidase_M17"/>
    <property type="match status" value="1"/>
</dbReference>
<evidence type="ECO:0000256" key="10">
    <source>
        <dbReference type="ARBA" id="ARBA00030997"/>
    </source>
</evidence>
<feature type="binding site" evidence="16">
    <location>
        <position position="9"/>
    </location>
    <ligand>
        <name>Zn(2+)</name>
        <dbReference type="ChEBI" id="CHEBI:29105"/>
    </ligand>
</feature>
<comment type="catalytic activity">
    <reaction evidence="14">
        <text>L-cysteinylglycine + H2O = L-cysteine + glycine</text>
        <dbReference type="Rhea" id="RHEA:28783"/>
        <dbReference type="ChEBI" id="CHEBI:15377"/>
        <dbReference type="ChEBI" id="CHEBI:35235"/>
        <dbReference type="ChEBI" id="CHEBI:57305"/>
        <dbReference type="ChEBI" id="CHEBI:61694"/>
    </reaction>
    <physiologicalReaction direction="left-to-right" evidence="14">
        <dbReference type="Rhea" id="RHEA:28784"/>
    </physiologicalReaction>
</comment>
<dbReference type="EMBL" id="UFQT01000071">
    <property type="protein sequence ID" value="SSX19389.1"/>
    <property type="molecule type" value="Genomic_DNA"/>
</dbReference>
<dbReference type="GO" id="GO:0005737">
    <property type="term" value="C:cytoplasm"/>
    <property type="evidence" value="ECO:0007669"/>
    <property type="project" value="InterPro"/>
</dbReference>
<dbReference type="SMART" id="SM00868">
    <property type="entry name" value="zf-AD"/>
    <property type="match status" value="1"/>
</dbReference>
<feature type="binding site" evidence="16">
    <location>
        <position position="51"/>
    </location>
    <ligand>
        <name>Zn(2+)</name>
        <dbReference type="ChEBI" id="CHEBI:29105"/>
    </ligand>
</feature>
<feature type="binding site" evidence="16">
    <location>
        <position position="6"/>
    </location>
    <ligand>
        <name>Zn(2+)</name>
        <dbReference type="ChEBI" id="CHEBI:29105"/>
    </ligand>
</feature>
<dbReference type="PANTHER" id="PTHR11963:SF16">
    <property type="entry name" value="CYTOSOL AMINOPEPTIDASE"/>
    <property type="match status" value="1"/>
</dbReference>
<evidence type="ECO:0000256" key="16">
    <source>
        <dbReference type="PROSITE-ProRule" id="PRU01263"/>
    </source>
</evidence>
<sequence length="969" mass="110008">MEETQCRLCLNFIECNVKISDKIEEQFIYTIINEIADISVALNDPYPQNICSSCFCKLTEVVSFKDEIKKANEILHSNDAQYVIEVKVEELENESQENFNQEIHNESPEKTVKNISRRGRKRKIKMFEEYLTDDFHTEEPEFKEITPDDEEIKCEEDQEESNEVGSDASDVKSKSKKSRVRNRSKKGSQQNKTEIPIRCCICWTDFKNEIELDGHVKENHQNHELPDKKYTLKHRFECKYCHQKFLKKLNLDKHFEIPDYVEPPRKRYDKPKKKDIDNSAVCTVCGKLYYDKYDLQLHELRMHSTDRPIACPHPGCPKRFAAKKLMNKHLKYHGERKHVCEICGKGFVDKNDLKNHKYRHMDVKPLKCHLCPRTFTHKPVLETHILSHTGQNIFACEQCDKTYKWKEDLRKHYMAEHLGIYPYKCKYCGKGYTGSSNRTYHEKRCGTKMLYQSENGDSIVIEQDYDEHQTIIISSTGPIILGLYETSPKSDSVTFTTHGEAFDKRLEGKLSELVRQSGLYGKLGDSRVFNGIDNEFGSICVVGLGEEGVGYSELEDLDEGMENARVASGIGARMLRNEGCSTIQIDPMEYPEQVAEGSSLAVWRYQDNKSPKDRIHIPKLELFDCADHAEWTQGLFKADAQNFARTLTDAPSNQLTPQAFAQTALDILCPCGIEVNAHNLDWIESHKMGSFLAVAKSSCEQPMFLEISYCGDEKDVKPILISGTGITFNSGGLCLKECQDMSDYRGSMAGAAIVLAVIRAAATLSLPINIVGVIPLCENMPSGMAFKPGDVLTTVDGKTIGVHDPNNVHRLCLSDALKHGQKVFRPRMVINVASATKEIRQGLGGGATACFTNSYDIWKQIRKAGVITGDRVWQLPLWQYFTHNVKSYTNFDISNKGHGFGQPCLAAAFVKEFCSIDFLHMDINGVAKLKRGTGLPYLENGRMTGRPTRTLIQFLHQMACAEEAAREIQ</sequence>
<feature type="domain" description="C2H2-type" evidence="18">
    <location>
        <begin position="309"/>
        <end position="338"/>
    </location>
</feature>
<keyword evidence="16" id="KW-0862">Zinc</keyword>
<evidence type="ECO:0000256" key="11">
    <source>
        <dbReference type="ARBA" id="ARBA00031564"/>
    </source>
</evidence>
<dbReference type="Pfam" id="PF07776">
    <property type="entry name" value="zf-AD"/>
    <property type="match status" value="1"/>
</dbReference>
<feature type="domain" description="C2H2-type" evidence="18">
    <location>
        <begin position="236"/>
        <end position="264"/>
    </location>
</feature>
<reference evidence="20" key="1">
    <citation type="submission" date="2018-07" db="EMBL/GenBank/DDBJ databases">
        <authorList>
            <person name="Quirk P.G."/>
            <person name="Krulwich T.A."/>
        </authorList>
    </citation>
    <scope>NUCLEOTIDE SEQUENCE</scope>
</reference>
<organism evidence="20">
    <name type="scientific">Culicoides sonorensis</name>
    <name type="common">Biting midge</name>
    <dbReference type="NCBI Taxonomy" id="179676"/>
    <lineage>
        <taxon>Eukaryota</taxon>
        <taxon>Metazoa</taxon>
        <taxon>Ecdysozoa</taxon>
        <taxon>Arthropoda</taxon>
        <taxon>Hexapoda</taxon>
        <taxon>Insecta</taxon>
        <taxon>Pterygota</taxon>
        <taxon>Neoptera</taxon>
        <taxon>Endopterygota</taxon>
        <taxon>Diptera</taxon>
        <taxon>Nematocera</taxon>
        <taxon>Chironomoidea</taxon>
        <taxon>Ceratopogonidae</taxon>
        <taxon>Ceratopogoninae</taxon>
        <taxon>Culicoides</taxon>
        <taxon>Monoculicoides</taxon>
    </lineage>
</organism>
<feature type="domain" description="ZAD" evidence="19">
    <location>
        <begin position="4"/>
        <end position="78"/>
    </location>
</feature>
<comment type="catalytic activity">
    <reaction evidence="13">
        <text>S-benzyl-L-cysteinylglycine + H2O = S-benzyl-L-cysteine + glycine</text>
        <dbReference type="Rhea" id="RHEA:62568"/>
        <dbReference type="ChEBI" id="CHEBI:15377"/>
        <dbReference type="ChEBI" id="CHEBI:57305"/>
        <dbReference type="ChEBI" id="CHEBI:145802"/>
        <dbReference type="ChEBI" id="CHEBI:145803"/>
    </reaction>
    <physiologicalReaction direction="left-to-right" evidence="13">
        <dbReference type="Rhea" id="RHEA:62569"/>
    </physiologicalReaction>
</comment>
<keyword evidence="4" id="KW-0645">Protease</keyword>
<dbReference type="Pfam" id="PF02789">
    <property type="entry name" value="Peptidase_M17_N"/>
    <property type="match status" value="1"/>
</dbReference>
<dbReference type="VEuPathDB" id="VectorBase:CSON013830"/>
<feature type="domain" description="C2H2-type" evidence="18">
    <location>
        <begin position="423"/>
        <end position="456"/>
    </location>
</feature>
<dbReference type="GO" id="GO:0070006">
    <property type="term" value="F:metalloaminopeptidase activity"/>
    <property type="evidence" value="ECO:0007669"/>
    <property type="project" value="InterPro"/>
</dbReference>
<evidence type="ECO:0000256" key="4">
    <source>
        <dbReference type="ARBA" id="ARBA00022670"/>
    </source>
</evidence>
<dbReference type="SUPFAM" id="SSF52949">
    <property type="entry name" value="Macro domain-like"/>
    <property type="match status" value="1"/>
</dbReference>
<comment type="catalytic activity">
    <reaction evidence="6">
        <text>an S-substituted L-cysteinylglycine + H2O = an S-substituted L-cysteine + glycine</text>
        <dbReference type="Rhea" id="RHEA:60444"/>
        <dbReference type="ChEBI" id="CHEBI:15377"/>
        <dbReference type="ChEBI" id="CHEBI:57305"/>
        <dbReference type="ChEBI" id="CHEBI:58717"/>
        <dbReference type="ChEBI" id="CHEBI:143103"/>
        <dbReference type="EC" id="3.4.13.23"/>
    </reaction>
    <physiologicalReaction direction="left-to-right" evidence="6">
        <dbReference type="Rhea" id="RHEA:60445"/>
    </physiologicalReaction>
</comment>
<evidence type="ECO:0000259" key="19">
    <source>
        <dbReference type="PROSITE" id="PS51915"/>
    </source>
</evidence>
<keyword evidence="15" id="KW-0863">Zinc-finger</keyword>
<keyword evidence="5" id="KW-0378">Hydrolase</keyword>
<dbReference type="InterPro" id="IPR036236">
    <property type="entry name" value="Znf_C2H2_sf"/>
</dbReference>
<dbReference type="Pfam" id="PF00096">
    <property type="entry name" value="zf-C2H2"/>
    <property type="match status" value="2"/>
</dbReference>
<protein>
    <recommendedName>
        <fullName evidence="2">Cytosol aminopeptidase</fullName>
        <ecNumber evidence="7">3.4.13.23</ecNumber>
    </recommendedName>
    <alternativeName>
        <fullName evidence="10">Cysteinylglycine-S-conjugate dipeptidase</fullName>
    </alternativeName>
    <alternativeName>
        <fullName evidence="11">Leucine aminopeptidase 3</fullName>
    </alternativeName>
    <alternativeName>
        <fullName evidence="9">Proline aminopeptidase</fullName>
    </alternativeName>
    <alternativeName>
        <fullName evidence="8">Prolyl aminopeptidase</fullName>
    </alternativeName>
</protein>
<dbReference type="SUPFAM" id="SSF57716">
    <property type="entry name" value="Glucocorticoid receptor-like (DNA-binding domain)"/>
    <property type="match status" value="1"/>
</dbReference>
<dbReference type="PROSITE" id="PS50157">
    <property type="entry name" value="ZINC_FINGER_C2H2_2"/>
    <property type="match status" value="7"/>
</dbReference>
<dbReference type="Gene3D" id="3.40.1800.20">
    <property type="match status" value="1"/>
</dbReference>
<dbReference type="InterPro" id="IPR008283">
    <property type="entry name" value="Peptidase_M17_N"/>
</dbReference>
<evidence type="ECO:0000256" key="1">
    <source>
        <dbReference type="ARBA" id="ARBA00009528"/>
    </source>
</evidence>
<dbReference type="PROSITE" id="PS00028">
    <property type="entry name" value="ZINC_FINGER_C2H2_1"/>
    <property type="match status" value="6"/>
</dbReference>
<feature type="compositionally biased region" description="Acidic residues" evidence="17">
    <location>
        <begin position="147"/>
        <end position="162"/>
    </location>
</feature>
<evidence type="ECO:0000256" key="5">
    <source>
        <dbReference type="ARBA" id="ARBA00022801"/>
    </source>
</evidence>
<comment type="function">
    <text evidence="12">Cytosolic metallopeptidase that catalyzes the removal of unsubstituted N-terminal hydrophobic amino acids from various peptides. The presence of Zn(2+) ions is essential for the peptidase activity, and the association with other cofactors can modulate the substrate spectificity of the enzyme. For instance, in the presence of Mn(2+), it displays a specific Cys-Gly hydrolyzing activity of Cys-Gly-S-conjugates. Involved in the metabolism of glutathione and in the degradation of glutathione S-conjugates, which may play a role in the control of the cell redox status.</text>
</comment>
<dbReference type="Gene3D" id="3.30.160.60">
    <property type="entry name" value="Classic Zinc Finger"/>
    <property type="match status" value="4"/>
</dbReference>
<dbReference type="InterPro" id="IPR011356">
    <property type="entry name" value="Leucine_aapep/pepB"/>
</dbReference>
<proteinExistence type="inferred from homology"/>
<accession>A0A336LS38</accession>
<evidence type="ECO:0000256" key="7">
    <source>
        <dbReference type="ARBA" id="ARBA00023625"/>
    </source>
</evidence>
<dbReference type="SMART" id="SM00355">
    <property type="entry name" value="ZnF_C2H2"/>
    <property type="match status" value="8"/>
</dbReference>
<evidence type="ECO:0000256" key="9">
    <source>
        <dbReference type="ARBA" id="ARBA00030930"/>
    </source>
</evidence>
<evidence type="ECO:0000256" key="2">
    <source>
        <dbReference type="ARBA" id="ARBA00014190"/>
    </source>
</evidence>
<evidence type="ECO:0000256" key="15">
    <source>
        <dbReference type="PROSITE-ProRule" id="PRU00042"/>
    </source>
</evidence>
<evidence type="ECO:0000256" key="6">
    <source>
        <dbReference type="ARBA" id="ARBA00023511"/>
    </source>
</evidence>
<gene>
    <name evidence="20" type="primary">CSON013830</name>
</gene>
<dbReference type="SUPFAM" id="SSF53187">
    <property type="entry name" value="Zn-dependent exopeptidases"/>
    <property type="match status" value="1"/>
</dbReference>
<dbReference type="GO" id="GO:0008270">
    <property type="term" value="F:zinc ion binding"/>
    <property type="evidence" value="ECO:0007669"/>
    <property type="project" value="UniProtKB-UniRule"/>
</dbReference>
<feature type="binding site" evidence="16">
    <location>
        <position position="54"/>
    </location>
    <ligand>
        <name>Zn(2+)</name>
        <dbReference type="ChEBI" id="CHEBI:29105"/>
    </ligand>
</feature>
<feature type="domain" description="C2H2-type" evidence="18">
    <location>
        <begin position="394"/>
        <end position="422"/>
    </location>
</feature>
<dbReference type="InterPro" id="IPR012934">
    <property type="entry name" value="Znf_AD"/>
</dbReference>
<dbReference type="EC" id="3.4.13.23" evidence="7"/>